<proteinExistence type="predicted"/>
<dbReference type="Proteomes" id="UP000502035">
    <property type="component" value="Chromosome"/>
</dbReference>
<keyword evidence="1" id="KW-1133">Transmembrane helix</keyword>
<accession>A0A6G7YKI5</accession>
<feature type="transmembrane region" description="Helical" evidence="1">
    <location>
        <begin position="61"/>
        <end position="82"/>
    </location>
</feature>
<dbReference type="Pfam" id="PF14342">
    <property type="entry name" value="DUF4396"/>
    <property type="match status" value="1"/>
</dbReference>
<feature type="domain" description="DUF4396" evidence="2">
    <location>
        <begin position="1"/>
        <end position="131"/>
    </location>
</feature>
<keyword evidence="1" id="KW-0472">Membrane</keyword>
<reference evidence="3 4" key="1">
    <citation type="submission" date="2020-03" db="EMBL/GenBank/DDBJ databases">
        <title>Nocardioides sp. nov., isolated from fish.</title>
        <authorList>
            <person name="Hyun D.-W."/>
            <person name="Bae J.-W."/>
        </authorList>
    </citation>
    <scope>NUCLEOTIDE SEQUENCE [LARGE SCALE GENOMIC DNA]</scope>
    <source>
        <strain evidence="3 4">HDW12A</strain>
    </source>
</reference>
<evidence type="ECO:0000313" key="4">
    <source>
        <dbReference type="Proteomes" id="UP000502035"/>
    </source>
</evidence>
<feature type="transmembrane region" description="Helical" evidence="1">
    <location>
        <begin position="102"/>
        <end position="121"/>
    </location>
</feature>
<keyword evidence="1" id="KW-0812">Transmembrane</keyword>
<organism evidence="3 4">
    <name type="scientific">Nocardioides piscis</name>
    <dbReference type="NCBI Taxonomy" id="2714938"/>
    <lineage>
        <taxon>Bacteria</taxon>
        <taxon>Bacillati</taxon>
        <taxon>Actinomycetota</taxon>
        <taxon>Actinomycetes</taxon>
        <taxon>Propionibacteriales</taxon>
        <taxon>Nocardioidaceae</taxon>
        <taxon>Nocardioides</taxon>
    </lineage>
</organism>
<sequence>MAANATLHCLTGCAIGEIAGLMIGTAIGLSTGATIALAVGLAFLFGYALSTLPLMKAGLGFGAALSVVFAADTLSIAVMEIVDNAVMALIPGAMDSGLVNPIFWIGMIIALATAFVAAFPVNRYLIDKGKGHALTHQFQMGAGDEDHGGHTGDHAHHQH</sequence>
<dbReference type="EMBL" id="CP049866">
    <property type="protein sequence ID" value="QIK77245.1"/>
    <property type="molecule type" value="Genomic_DNA"/>
</dbReference>
<dbReference type="KEGG" id="npi:G7071_04365"/>
<feature type="transmembrane region" description="Helical" evidence="1">
    <location>
        <begin position="26"/>
        <end position="49"/>
    </location>
</feature>
<evidence type="ECO:0000256" key="1">
    <source>
        <dbReference type="SAM" id="Phobius"/>
    </source>
</evidence>
<keyword evidence="4" id="KW-1185">Reference proteome</keyword>
<dbReference type="AlphaFoldDB" id="A0A6G7YKI5"/>
<dbReference type="InterPro" id="IPR025509">
    <property type="entry name" value="DUF4396"/>
</dbReference>
<gene>
    <name evidence="3" type="ORF">G7071_04365</name>
</gene>
<protein>
    <submittedName>
        <fullName evidence="3">DUF4396 domain-containing protein</fullName>
    </submittedName>
</protein>
<name>A0A6G7YKI5_9ACTN</name>
<evidence type="ECO:0000313" key="3">
    <source>
        <dbReference type="EMBL" id="QIK77245.1"/>
    </source>
</evidence>
<evidence type="ECO:0000259" key="2">
    <source>
        <dbReference type="Pfam" id="PF14342"/>
    </source>
</evidence>